<name>A0ABQ8E3V8_BRANA</name>
<gene>
    <name evidence="1" type="ORF">HID58_013428</name>
</gene>
<dbReference type="EMBL" id="JAGKQM010000003">
    <property type="protein sequence ID" value="KAH0936311.1"/>
    <property type="molecule type" value="Genomic_DNA"/>
</dbReference>
<protein>
    <submittedName>
        <fullName evidence="1">Uncharacterized protein</fullName>
    </submittedName>
</protein>
<proteinExistence type="predicted"/>
<dbReference type="Proteomes" id="UP000824890">
    <property type="component" value="Unassembled WGS sequence"/>
</dbReference>
<sequence>MVCTVCSGYLILIIAADAEYKRKVALVIPFVSLFYGELGLAIKKTVTIHPANKEQGVVFATTSWALKEDKHYILDGGLMGRILVIDCEELTEHMGLMKLIAGLMKYEAREGEQYVQLVDISTDHDSDNPIRHIAINATGSVVISVNEEGDATIWNDTLELSTSIIDDSDSINNTPGMAAAQVTTTAINASTAKKLHYCCKCFYTKKDGRPNKDSSVAHIAADAEYKQKMAFVQKKIKEAEAT</sequence>
<organism evidence="1 2">
    <name type="scientific">Brassica napus</name>
    <name type="common">Rape</name>
    <dbReference type="NCBI Taxonomy" id="3708"/>
    <lineage>
        <taxon>Eukaryota</taxon>
        <taxon>Viridiplantae</taxon>
        <taxon>Streptophyta</taxon>
        <taxon>Embryophyta</taxon>
        <taxon>Tracheophyta</taxon>
        <taxon>Spermatophyta</taxon>
        <taxon>Magnoliopsida</taxon>
        <taxon>eudicotyledons</taxon>
        <taxon>Gunneridae</taxon>
        <taxon>Pentapetalae</taxon>
        <taxon>rosids</taxon>
        <taxon>malvids</taxon>
        <taxon>Brassicales</taxon>
        <taxon>Brassicaceae</taxon>
        <taxon>Brassiceae</taxon>
        <taxon>Brassica</taxon>
    </lineage>
</organism>
<reference evidence="1 2" key="1">
    <citation type="submission" date="2021-05" db="EMBL/GenBank/DDBJ databases">
        <title>Genome Assembly of Synthetic Allotetraploid Brassica napus Reveals Homoeologous Exchanges between Subgenomes.</title>
        <authorList>
            <person name="Davis J.T."/>
        </authorList>
    </citation>
    <scope>NUCLEOTIDE SEQUENCE [LARGE SCALE GENOMIC DNA]</scope>
    <source>
        <strain evidence="2">cv. Da-Ae</strain>
        <tissue evidence="1">Seedling</tissue>
    </source>
</reference>
<comment type="caution">
    <text evidence="1">The sequence shown here is derived from an EMBL/GenBank/DDBJ whole genome shotgun (WGS) entry which is preliminary data.</text>
</comment>
<evidence type="ECO:0000313" key="1">
    <source>
        <dbReference type="EMBL" id="KAH0936311.1"/>
    </source>
</evidence>
<evidence type="ECO:0000313" key="2">
    <source>
        <dbReference type="Proteomes" id="UP000824890"/>
    </source>
</evidence>
<accession>A0ABQ8E3V8</accession>
<keyword evidence="2" id="KW-1185">Reference proteome</keyword>